<reference evidence="7" key="2">
    <citation type="submission" date="2019-06" db="EMBL/GenBank/DDBJ databases">
        <title>Genomics analysis of Aphanomyces spp. identifies a new class of oomycete effector associated with host adaptation.</title>
        <authorList>
            <person name="Gaulin E."/>
        </authorList>
    </citation>
    <scope>NUCLEOTIDE SEQUENCE</scope>
    <source>
        <strain evidence="7">CBS 578.67</strain>
    </source>
</reference>
<feature type="compositionally biased region" description="Pro residues" evidence="5">
    <location>
        <begin position="249"/>
        <end position="261"/>
    </location>
</feature>
<feature type="compositionally biased region" description="Low complexity" evidence="5">
    <location>
        <begin position="391"/>
        <end position="402"/>
    </location>
</feature>
<dbReference type="PRINTS" id="PR00056">
    <property type="entry name" value="HSFDOMAIN"/>
</dbReference>
<evidence type="ECO:0000256" key="4">
    <source>
        <dbReference type="RuleBase" id="RU004020"/>
    </source>
</evidence>
<dbReference type="InterPro" id="IPR000232">
    <property type="entry name" value="HSF_DNA-bd"/>
</dbReference>
<dbReference type="InterPro" id="IPR036390">
    <property type="entry name" value="WH_DNA-bd_sf"/>
</dbReference>
<dbReference type="FunFam" id="1.10.10.10:FF:000286">
    <property type="entry name" value="Heat shock transcription factor"/>
    <property type="match status" value="1"/>
</dbReference>
<evidence type="ECO:0000256" key="3">
    <source>
        <dbReference type="ARBA" id="ARBA00023242"/>
    </source>
</evidence>
<dbReference type="Pfam" id="PF00447">
    <property type="entry name" value="HSF_DNA-bind"/>
    <property type="match status" value="1"/>
</dbReference>
<reference evidence="8" key="1">
    <citation type="submission" date="2019-03" db="EMBL/GenBank/DDBJ databases">
        <authorList>
            <person name="Gaulin E."/>
            <person name="Dumas B."/>
        </authorList>
    </citation>
    <scope>NUCLEOTIDE SEQUENCE [LARGE SCALE GENOMIC DNA]</scope>
    <source>
        <strain evidence="8">CBS 568.67</strain>
    </source>
</reference>
<feature type="compositionally biased region" description="Basic residues" evidence="5">
    <location>
        <begin position="364"/>
        <end position="373"/>
    </location>
</feature>
<feature type="compositionally biased region" description="Low complexity" evidence="5">
    <location>
        <begin position="282"/>
        <end position="291"/>
    </location>
</feature>
<feature type="region of interest" description="Disordered" evidence="5">
    <location>
        <begin position="235"/>
        <end position="418"/>
    </location>
</feature>
<sequence length="432" mass="49517">MISPGTAAAPRTKKRDVGVPKFLRSLFEMLETEDTQIISWTLDGSSVQVLDRHTLENVILPKYFKHSKFTSFQRQLNYFGFKKNTKFRSHMYTFTHPYFRQNRKDLLCKITRHYGHDDDATHASADEQDSVDKFLENDAAPKADEPPFSLDPMLHLNSQDLDTLMCLMDPEDDASAAAIEDQPTSSSHAAPLRIEAPSSSMHSHTMHQYITAPDTPESLRFPTPSYTYPLPQQHTVKTQQMSMASAKSMPPPLPPVSPPPAYDGYSPLPSMNAYSSNRKESTSSISASSHTYHQHNHHVHSQQQPATTQRHSHAHYQSPPQQQHTFQNHHHTQQTPHHIPQHESSPPPRQHHQQASTDHMPPTYHHHQHHQQHRPAQQPLPPQHNYHDYNSQPQQHQQQQPHAHSHHQTNPPPRRQGEEDYGVLYEAASMFL</sequence>
<dbReference type="Proteomes" id="UP000332933">
    <property type="component" value="Unassembled WGS sequence"/>
</dbReference>
<dbReference type="SUPFAM" id="SSF46785">
    <property type="entry name" value="Winged helix' DNA-binding domain"/>
    <property type="match status" value="1"/>
</dbReference>
<evidence type="ECO:0000256" key="1">
    <source>
        <dbReference type="ARBA" id="ARBA00004123"/>
    </source>
</evidence>
<proteinExistence type="inferred from homology"/>
<dbReference type="AlphaFoldDB" id="A0A485K8U7"/>
<evidence type="ECO:0000256" key="2">
    <source>
        <dbReference type="ARBA" id="ARBA00023125"/>
    </source>
</evidence>
<name>A0A485K8U7_9STRA</name>
<dbReference type="Gene3D" id="1.10.10.10">
    <property type="entry name" value="Winged helix-like DNA-binding domain superfamily/Winged helix DNA-binding domain"/>
    <property type="match status" value="1"/>
</dbReference>
<comment type="subcellular location">
    <subcellularLocation>
        <location evidence="1">Nucleus</location>
    </subcellularLocation>
</comment>
<comment type="similarity">
    <text evidence="4">Belongs to the HSF family.</text>
</comment>
<evidence type="ECO:0000313" key="9">
    <source>
        <dbReference type="Proteomes" id="UP000332933"/>
    </source>
</evidence>
<keyword evidence="9" id="KW-1185">Reference proteome</keyword>
<evidence type="ECO:0000313" key="7">
    <source>
        <dbReference type="EMBL" id="KAF0718133.1"/>
    </source>
</evidence>
<dbReference type="SMART" id="SM00415">
    <property type="entry name" value="HSF"/>
    <property type="match status" value="1"/>
</dbReference>
<gene>
    <name evidence="8" type="primary">Aste57867_1871</name>
    <name evidence="7" type="ORF">As57867_001869</name>
    <name evidence="8" type="ORF">ASTE57867_1871</name>
</gene>
<dbReference type="PANTHER" id="PTHR10015">
    <property type="entry name" value="HEAT SHOCK TRANSCRIPTION FACTOR"/>
    <property type="match status" value="1"/>
</dbReference>
<protein>
    <submittedName>
        <fullName evidence="8">Aste57867_1871 protein</fullName>
    </submittedName>
</protein>
<dbReference type="OrthoDB" id="60033at2759"/>
<keyword evidence="3" id="KW-0539">Nucleus</keyword>
<dbReference type="GO" id="GO:0043565">
    <property type="term" value="F:sequence-specific DNA binding"/>
    <property type="evidence" value="ECO:0007669"/>
    <property type="project" value="InterPro"/>
</dbReference>
<dbReference type="GO" id="GO:0003700">
    <property type="term" value="F:DNA-binding transcription factor activity"/>
    <property type="evidence" value="ECO:0007669"/>
    <property type="project" value="InterPro"/>
</dbReference>
<keyword evidence="2" id="KW-0238">DNA-binding</keyword>
<dbReference type="EMBL" id="VJMH01000177">
    <property type="protein sequence ID" value="KAF0718133.1"/>
    <property type="molecule type" value="Genomic_DNA"/>
</dbReference>
<evidence type="ECO:0000313" key="8">
    <source>
        <dbReference type="EMBL" id="VFT79078.1"/>
    </source>
</evidence>
<feature type="domain" description="HSF-type DNA-binding" evidence="6">
    <location>
        <begin position="18"/>
        <end position="113"/>
    </location>
</feature>
<dbReference type="GO" id="GO:0005634">
    <property type="term" value="C:nucleus"/>
    <property type="evidence" value="ECO:0007669"/>
    <property type="project" value="UniProtKB-SubCell"/>
</dbReference>
<organism evidence="8 9">
    <name type="scientific">Aphanomyces stellatus</name>
    <dbReference type="NCBI Taxonomy" id="120398"/>
    <lineage>
        <taxon>Eukaryota</taxon>
        <taxon>Sar</taxon>
        <taxon>Stramenopiles</taxon>
        <taxon>Oomycota</taxon>
        <taxon>Saprolegniomycetes</taxon>
        <taxon>Saprolegniales</taxon>
        <taxon>Verrucalvaceae</taxon>
        <taxon>Aphanomyces</taxon>
    </lineage>
</organism>
<evidence type="ECO:0000256" key="5">
    <source>
        <dbReference type="SAM" id="MobiDB-lite"/>
    </source>
</evidence>
<dbReference type="InterPro" id="IPR036388">
    <property type="entry name" value="WH-like_DNA-bd_sf"/>
</dbReference>
<accession>A0A485K8U7</accession>
<dbReference type="PANTHER" id="PTHR10015:SF427">
    <property type="entry name" value="HEAT SHOCK FACTOR PROTEIN"/>
    <property type="match status" value="1"/>
</dbReference>
<dbReference type="EMBL" id="CAADRA010000177">
    <property type="protein sequence ID" value="VFT79078.1"/>
    <property type="molecule type" value="Genomic_DNA"/>
</dbReference>
<evidence type="ECO:0000259" key="6">
    <source>
        <dbReference type="SMART" id="SM00415"/>
    </source>
</evidence>